<dbReference type="SUPFAM" id="SSF53335">
    <property type="entry name" value="S-adenosyl-L-methionine-dependent methyltransferases"/>
    <property type="match status" value="1"/>
</dbReference>
<dbReference type="RefSeq" id="WP_035569732.1">
    <property type="nucleotide sequence ID" value="NZ_ARYH01000001.1"/>
</dbReference>
<evidence type="ECO:0000313" key="3">
    <source>
        <dbReference type="Proteomes" id="UP000027446"/>
    </source>
</evidence>
<sequence>MSETHTANPEMAELWNGPGARSWITAQALLDEAFRGFETLLADMAAEAGARSVLDVGCGTGATTRAIAGRIAPEGTALGFDLSAPMIEHAQKLADQEDSPARFLAGDAQTHDFPAASFDLIVSRFGVMFFSDPVGAFANLRRAAKPGAALAMISWRAISENPFMTVAERAAAPLLPDLPKRGGGPGQFAFADQGHVHSILDEAGWTGVSSEPVDMMCTFPASALDTYLSLMGPVGHLLAKSDDALRERVMSAIREGFSEYISGPDIQFTAACWLTRATA</sequence>
<evidence type="ECO:0000259" key="1">
    <source>
        <dbReference type="Pfam" id="PF13649"/>
    </source>
</evidence>
<feature type="domain" description="Methyltransferase" evidence="1">
    <location>
        <begin position="53"/>
        <end position="147"/>
    </location>
</feature>
<reference evidence="2 3" key="1">
    <citation type="journal article" date="2014" name="Antonie Van Leeuwenhoek">
        <title>Hyphomonas beringensis sp. nov. and Hyphomonas chukchiensis sp. nov., isolated from surface seawater of the Bering Sea and Chukchi Sea.</title>
        <authorList>
            <person name="Li C."/>
            <person name="Lai Q."/>
            <person name="Li G."/>
            <person name="Dong C."/>
            <person name="Wang J."/>
            <person name="Liao Y."/>
            <person name="Shao Z."/>
        </authorList>
    </citation>
    <scope>NUCLEOTIDE SEQUENCE [LARGE SCALE GENOMIC DNA]</scope>
    <source>
        <strain evidence="2 3">MHS-3</strain>
    </source>
</reference>
<dbReference type="GO" id="GO:0008168">
    <property type="term" value="F:methyltransferase activity"/>
    <property type="evidence" value="ECO:0007669"/>
    <property type="project" value="UniProtKB-KW"/>
</dbReference>
<name>A0A069E4T2_9PROT</name>
<keyword evidence="2" id="KW-0808">Transferase</keyword>
<keyword evidence="2" id="KW-0830">Ubiquinone</keyword>
<protein>
    <submittedName>
        <fullName evidence="2">Ubiquinone/menaquinone biosynthesis methylase-like protein</fullName>
    </submittedName>
</protein>
<organism evidence="2 3">
    <name type="scientific">Hyphomonas adhaerens MHS-3</name>
    <dbReference type="NCBI Taxonomy" id="1280949"/>
    <lineage>
        <taxon>Bacteria</taxon>
        <taxon>Pseudomonadati</taxon>
        <taxon>Pseudomonadota</taxon>
        <taxon>Alphaproteobacteria</taxon>
        <taxon>Hyphomonadales</taxon>
        <taxon>Hyphomonadaceae</taxon>
        <taxon>Hyphomonas</taxon>
    </lineage>
</organism>
<dbReference type="Proteomes" id="UP000027446">
    <property type="component" value="Unassembled WGS sequence"/>
</dbReference>
<comment type="caution">
    <text evidence="2">The sequence shown here is derived from an EMBL/GenBank/DDBJ whole genome shotgun (WGS) entry which is preliminary data.</text>
</comment>
<dbReference type="PANTHER" id="PTHR43591:SF24">
    <property type="entry name" value="2-METHOXY-6-POLYPRENYL-1,4-BENZOQUINOL METHYLASE, MITOCHONDRIAL"/>
    <property type="match status" value="1"/>
</dbReference>
<dbReference type="Pfam" id="PF13649">
    <property type="entry name" value="Methyltransf_25"/>
    <property type="match status" value="1"/>
</dbReference>
<dbReference type="OrthoDB" id="9777638at2"/>
<dbReference type="InterPro" id="IPR029063">
    <property type="entry name" value="SAM-dependent_MTases_sf"/>
</dbReference>
<gene>
    <name evidence="2" type="ORF">HAD_04830</name>
</gene>
<keyword evidence="3" id="KW-1185">Reference proteome</keyword>
<dbReference type="InterPro" id="IPR041698">
    <property type="entry name" value="Methyltransf_25"/>
</dbReference>
<dbReference type="PATRIC" id="fig|1280949.3.peg.985"/>
<keyword evidence="2" id="KW-0489">Methyltransferase</keyword>
<dbReference type="CDD" id="cd02440">
    <property type="entry name" value="AdoMet_MTases"/>
    <property type="match status" value="1"/>
</dbReference>
<dbReference type="Gene3D" id="3.40.50.150">
    <property type="entry name" value="Vaccinia Virus protein VP39"/>
    <property type="match status" value="1"/>
</dbReference>
<proteinExistence type="predicted"/>
<dbReference type="AlphaFoldDB" id="A0A069E4T2"/>
<accession>A0A069E4T2</accession>
<dbReference type="STRING" id="1280949.HAD_04830"/>
<dbReference type="GO" id="GO:0032259">
    <property type="term" value="P:methylation"/>
    <property type="evidence" value="ECO:0007669"/>
    <property type="project" value="UniProtKB-KW"/>
</dbReference>
<dbReference type="PANTHER" id="PTHR43591">
    <property type="entry name" value="METHYLTRANSFERASE"/>
    <property type="match status" value="1"/>
</dbReference>
<dbReference type="EMBL" id="ARYH01000001">
    <property type="protein sequence ID" value="KCZ84979.1"/>
    <property type="molecule type" value="Genomic_DNA"/>
</dbReference>
<evidence type="ECO:0000313" key="2">
    <source>
        <dbReference type="EMBL" id="KCZ84979.1"/>
    </source>
</evidence>
<dbReference type="eggNOG" id="COG2226">
    <property type="taxonomic scope" value="Bacteria"/>
</dbReference>